<evidence type="ECO:0000313" key="3">
    <source>
        <dbReference type="Proteomes" id="UP000762676"/>
    </source>
</evidence>
<comment type="caution">
    <text evidence="2">The sequence shown here is derived from an EMBL/GenBank/DDBJ whole genome shotgun (WGS) entry which is preliminary data.</text>
</comment>
<dbReference type="EMBL" id="BMAT01002790">
    <property type="protein sequence ID" value="GFS14230.1"/>
    <property type="molecule type" value="Genomic_DNA"/>
</dbReference>
<gene>
    <name evidence="2" type="ORF">ElyMa_001418400</name>
</gene>
<dbReference type="Proteomes" id="UP000762676">
    <property type="component" value="Unassembled WGS sequence"/>
</dbReference>
<feature type="region of interest" description="Disordered" evidence="1">
    <location>
        <begin position="1"/>
        <end position="68"/>
    </location>
</feature>
<feature type="region of interest" description="Disordered" evidence="1">
    <location>
        <begin position="80"/>
        <end position="109"/>
    </location>
</feature>
<proteinExistence type="predicted"/>
<sequence>MFRNMHDGDDLESSGSECGFSKDNDGSDADSATTGLSTCSASRDRSSRETQPGPCGARPAKTPRTSGDVLKEVNIDLDLETGNNFPFPPKNGREPGISPDLDLNPVDNPTPLRCSQMLFVSTL</sequence>
<evidence type="ECO:0000256" key="1">
    <source>
        <dbReference type="SAM" id="MobiDB-lite"/>
    </source>
</evidence>
<organism evidence="2 3">
    <name type="scientific">Elysia marginata</name>
    <dbReference type="NCBI Taxonomy" id="1093978"/>
    <lineage>
        <taxon>Eukaryota</taxon>
        <taxon>Metazoa</taxon>
        <taxon>Spiralia</taxon>
        <taxon>Lophotrochozoa</taxon>
        <taxon>Mollusca</taxon>
        <taxon>Gastropoda</taxon>
        <taxon>Heterobranchia</taxon>
        <taxon>Euthyneura</taxon>
        <taxon>Panpulmonata</taxon>
        <taxon>Sacoglossa</taxon>
        <taxon>Placobranchoidea</taxon>
        <taxon>Plakobranchidae</taxon>
        <taxon>Elysia</taxon>
    </lineage>
</organism>
<dbReference type="AlphaFoldDB" id="A0AAV4IW80"/>
<reference evidence="2 3" key="1">
    <citation type="journal article" date="2021" name="Elife">
        <title>Chloroplast acquisition without the gene transfer in kleptoplastic sea slugs, Plakobranchus ocellatus.</title>
        <authorList>
            <person name="Maeda T."/>
            <person name="Takahashi S."/>
            <person name="Yoshida T."/>
            <person name="Shimamura S."/>
            <person name="Takaki Y."/>
            <person name="Nagai Y."/>
            <person name="Toyoda A."/>
            <person name="Suzuki Y."/>
            <person name="Arimoto A."/>
            <person name="Ishii H."/>
            <person name="Satoh N."/>
            <person name="Nishiyama T."/>
            <person name="Hasebe M."/>
            <person name="Maruyama T."/>
            <person name="Minagawa J."/>
            <person name="Obokata J."/>
            <person name="Shigenobu S."/>
        </authorList>
    </citation>
    <scope>NUCLEOTIDE SEQUENCE [LARGE SCALE GENOMIC DNA]</scope>
</reference>
<keyword evidence="3" id="KW-1185">Reference proteome</keyword>
<feature type="compositionally biased region" description="Polar residues" evidence="1">
    <location>
        <begin position="30"/>
        <end position="41"/>
    </location>
</feature>
<name>A0AAV4IW80_9GAST</name>
<evidence type="ECO:0000313" key="2">
    <source>
        <dbReference type="EMBL" id="GFS14230.1"/>
    </source>
</evidence>
<accession>A0AAV4IW80</accession>
<protein>
    <submittedName>
        <fullName evidence="2">Uncharacterized protein</fullName>
    </submittedName>
</protein>